<protein>
    <submittedName>
        <fullName evidence="6">Putative chromo domain-containing protein</fullName>
    </submittedName>
</protein>
<dbReference type="OrthoDB" id="433924at2759"/>
<evidence type="ECO:0000313" key="7">
    <source>
        <dbReference type="Proteomes" id="UP000027238"/>
    </source>
</evidence>
<dbReference type="InterPro" id="IPR051219">
    <property type="entry name" value="Heterochromatin_chromo-domain"/>
</dbReference>
<evidence type="ECO:0000256" key="2">
    <source>
        <dbReference type="ARBA" id="ARBA00011353"/>
    </source>
</evidence>
<dbReference type="InterPro" id="IPR023779">
    <property type="entry name" value="Chromodomain_CS"/>
</dbReference>
<dbReference type="PRINTS" id="PR00929">
    <property type="entry name" value="ATHOOK"/>
</dbReference>
<dbReference type="InterPro" id="IPR023780">
    <property type="entry name" value="Chromo_domain"/>
</dbReference>
<reference evidence="7" key="1">
    <citation type="journal article" date="2014" name="Genome Announc.">
        <title>Draft genome sequence of Colletotrichum sublineola, a destructive pathogen of cultivated sorghum.</title>
        <authorList>
            <person name="Baroncelli R."/>
            <person name="Sanz-Martin J.M."/>
            <person name="Rech G.E."/>
            <person name="Sukno S.A."/>
            <person name="Thon M.R."/>
        </authorList>
    </citation>
    <scope>NUCLEOTIDE SEQUENCE [LARGE SCALE GENOMIC DNA]</scope>
    <source>
        <strain evidence="7">TX430BB</strain>
    </source>
</reference>
<feature type="region of interest" description="Disordered" evidence="4">
    <location>
        <begin position="91"/>
        <end position="252"/>
    </location>
</feature>
<feature type="region of interest" description="Disordered" evidence="4">
    <location>
        <begin position="23"/>
        <end position="67"/>
    </location>
</feature>
<evidence type="ECO:0000256" key="1">
    <source>
        <dbReference type="ARBA" id="ARBA00004123"/>
    </source>
</evidence>
<keyword evidence="3" id="KW-0539">Nucleus</keyword>
<dbReference type="SMART" id="SM00384">
    <property type="entry name" value="AT_hook"/>
    <property type="match status" value="3"/>
</dbReference>
<dbReference type="STRING" id="1173701.A0A066X6D9"/>
<dbReference type="GO" id="GO:0006338">
    <property type="term" value="P:chromatin remodeling"/>
    <property type="evidence" value="ECO:0007669"/>
    <property type="project" value="UniProtKB-ARBA"/>
</dbReference>
<evidence type="ECO:0000313" key="6">
    <source>
        <dbReference type="EMBL" id="KDN61590.1"/>
    </source>
</evidence>
<dbReference type="PROSITE" id="PS00598">
    <property type="entry name" value="CHROMO_1"/>
    <property type="match status" value="1"/>
</dbReference>
<dbReference type="GO" id="GO:0005634">
    <property type="term" value="C:nucleus"/>
    <property type="evidence" value="ECO:0007669"/>
    <property type="project" value="UniProtKB-SubCell"/>
</dbReference>
<dbReference type="CDD" id="cd00024">
    <property type="entry name" value="CD_CSD"/>
    <property type="match status" value="1"/>
</dbReference>
<gene>
    <name evidence="6" type="ORF">CSUB01_01415</name>
</gene>
<dbReference type="EMBL" id="JMSE01001398">
    <property type="protein sequence ID" value="KDN61590.1"/>
    <property type="molecule type" value="Genomic_DNA"/>
</dbReference>
<dbReference type="PANTHER" id="PTHR22812">
    <property type="entry name" value="CHROMOBOX PROTEIN"/>
    <property type="match status" value="1"/>
</dbReference>
<dbReference type="InterPro" id="IPR017956">
    <property type="entry name" value="AT_hook_DNA-bd_motif"/>
</dbReference>
<feature type="compositionally biased region" description="Low complexity" evidence="4">
    <location>
        <begin position="91"/>
        <end position="103"/>
    </location>
</feature>
<dbReference type="SMART" id="SM00298">
    <property type="entry name" value="CHROMO"/>
    <property type="match status" value="1"/>
</dbReference>
<comment type="caution">
    <text evidence="6">The sequence shown here is derived from an EMBL/GenBank/DDBJ whole genome shotgun (WGS) entry which is preliminary data.</text>
</comment>
<dbReference type="AlphaFoldDB" id="A0A066X6D9"/>
<keyword evidence="7" id="KW-1185">Reference proteome</keyword>
<organism evidence="6 7">
    <name type="scientific">Colletotrichum sublineola</name>
    <name type="common">Sorghum anthracnose fungus</name>
    <dbReference type="NCBI Taxonomy" id="1173701"/>
    <lineage>
        <taxon>Eukaryota</taxon>
        <taxon>Fungi</taxon>
        <taxon>Dikarya</taxon>
        <taxon>Ascomycota</taxon>
        <taxon>Pezizomycotina</taxon>
        <taxon>Sordariomycetes</taxon>
        <taxon>Hypocreomycetidae</taxon>
        <taxon>Glomerellales</taxon>
        <taxon>Glomerellaceae</taxon>
        <taxon>Colletotrichum</taxon>
        <taxon>Colletotrichum graminicola species complex</taxon>
    </lineage>
</organism>
<dbReference type="GO" id="GO:0003677">
    <property type="term" value="F:DNA binding"/>
    <property type="evidence" value="ECO:0007669"/>
    <property type="project" value="InterPro"/>
</dbReference>
<evidence type="ECO:0000256" key="4">
    <source>
        <dbReference type="SAM" id="MobiDB-lite"/>
    </source>
</evidence>
<sequence length="319" mass="34600">MSAPRVFKGREEEVTMEQLVAFRSTAKASSASGGSGDEDISIIKSDITSSSPRPVVETKKRKVGRPPKVIRAAKKLRLAESPELGVRISKSAVPSAENSSSSPCAIPDSPSLTKRKVHKFGQCSQDAPDRRATSVIKMQPSVREFSESGNDANVHDCDANVKGEAVAEPVSTPKGRGRPRKIQTPIPVNKITQDSVRTTRATTRNGSEKAAPAQASKAKVSPAKRASRAYGQGVGRPKKTPRKGNSGPQQFTKKEYIVEKIVNSRIDPITRDQMYMVKWKGYGAKDNTWEPLKNLGKCTSLIKTFTNSQNSKGRGKGKK</sequence>
<proteinExistence type="predicted"/>
<feature type="compositionally biased region" description="Low complexity" evidence="4">
    <location>
        <begin position="42"/>
        <end position="51"/>
    </location>
</feature>
<dbReference type="PROSITE" id="PS50013">
    <property type="entry name" value="CHROMO_2"/>
    <property type="match status" value="1"/>
</dbReference>
<dbReference type="Proteomes" id="UP000027238">
    <property type="component" value="Unassembled WGS sequence"/>
</dbReference>
<feature type="compositionally biased region" description="Polar residues" evidence="4">
    <location>
        <begin position="190"/>
        <end position="205"/>
    </location>
</feature>
<dbReference type="Pfam" id="PF00385">
    <property type="entry name" value="Chromo"/>
    <property type="match status" value="1"/>
</dbReference>
<dbReference type="InterPro" id="IPR016197">
    <property type="entry name" value="Chromo-like_dom_sf"/>
</dbReference>
<dbReference type="SUPFAM" id="SSF54160">
    <property type="entry name" value="Chromo domain-like"/>
    <property type="match status" value="1"/>
</dbReference>
<comment type="subunit">
    <text evidence="2">Component of the NuA4 histone acetyltransferase complex.</text>
</comment>
<accession>A0A066X6D9</accession>
<evidence type="ECO:0000256" key="3">
    <source>
        <dbReference type="ARBA" id="ARBA00023242"/>
    </source>
</evidence>
<dbReference type="HOGENOM" id="CLU_855323_0_0_1"/>
<dbReference type="Gene3D" id="2.40.50.40">
    <property type="match status" value="1"/>
</dbReference>
<dbReference type="OMA" id="LMILQAN"/>
<evidence type="ECO:0000259" key="5">
    <source>
        <dbReference type="PROSITE" id="PS50013"/>
    </source>
</evidence>
<feature type="domain" description="Chromo" evidence="5">
    <location>
        <begin position="256"/>
        <end position="317"/>
    </location>
</feature>
<dbReference type="InterPro" id="IPR000953">
    <property type="entry name" value="Chromo/chromo_shadow_dom"/>
</dbReference>
<dbReference type="eggNOG" id="KOG1911">
    <property type="taxonomic scope" value="Eukaryota"/>
</dbReference>
<name>A0A066X6D9_COLSU</name>
<comment type="subcellular location">
    <subcellularLocation>
        <location evidence="1">Nucleus</location>
    </subcellularLocation>
</comment>